<protein>
    <submittedName>
        <fullName evidence="2">Uncharacterized protein</fullName>
    </submittedName>
</protein>
<accession>A0AAV2CJ00</accession>
<feature type="region of interest" description="Disordered" evidence="1">
    <location>
        <begin position="1"/>
        <end position="20"/>
    </location>
</feature>
<reference evidence="2 3" key="1">
    <citation type="submission" date="2024-04" db="EMBL/GenBank/DDBJ databases">
        <authorList>
            <person name="Fracassetti M."/>
        </authorList>
    </citation>
    <scope>NUCLEOTIDE SEQUENCE [LARGE SCALE GENOMIC DNA]</scope>
</reference>
<gene>
    <name evidence="2" type="ORF">LTRI10_LOCUS4220</name>
</gene>
<evidence type="ECO:0000313" key="3">
    <source>
        <dbReference type="Proteomes" id="UP001497516"/>
    </source>
</evidence>
<proteinExistence type="predicted"/>
<sequence>MNCATRLSAGPTSRASKSLRQRTLSSLLISSGSSSLAGEPSESSPNAAALPFESSQSLSRIPNPFSLALYSFEKEIIISKWNKTESASIRDDQKRPPNFEVGI</sequence>
<name>A0AAV2CJ00_9ROSI</name>
<feature type="compositionally biased region" description="Low complexity" evidence="1">
    <location>
        <begin position="31"/>
        <end position="45"/>
    </location>
</feature>
<evidence type="ECO:0000313" key="2">
    <source>
        <dbReference type="EMBL" id="CAL1356518.1"/>
    </source>
</evidence>
<dbReference type="AlphaFoldDB" id="A0AAV2CJ00"/>
<organism evidence="2 3">
    <name type="scientific">Linum trigynum</name>
    <dbReference type="NCBI Taxonomy" id="586398"/>
    <lineage>
        <taxon>Eukaryota</taxon>
        <taxon>Viridiplantae</taxon>
        <taxon>Streptophyta</taxon>
        <taxon>Embryophyta</taxon>
        <taxon>Tracheophyta</taxon>
        <taxon>Spermatophyta</taxon>
        <taxon>Magnoliopsida</taxon>
        <taxon>eudicotyledons</taxon>
        <taxon>Gunneridae</taxon>
        <taxon>Pentapetalae</taxon>
        <taxon>rosids</taxon>
        <taxon>fabids</taxon>
        <taxon>Malpighiales</taxon>
        <taxon>Linaceae</taxon>
        <taxon>Linum</taxon>
    </lineage>
</organism>
<keyword evidence="3" id="KW-1185">Reference proteome</keyword>
<evidence type="ECO:0000256" key="1">
    <source>
        <dbReference type="SAM" id="MobiDB-lite"/>
    </source>
</evidence>
<feature type="region of interest" description="Disordered" evidence="1">
    <location>
        <begin position="31"/>
        <end position="59"/>
    </location>
</feature>
<feature type="compositionally biased region" description="Polar residues" evidence="1">
    <location>
        <begin position="10"/>
        <end position="20"/>
    </location>
</feature>
<dbReference type="EMBL" id="OZ034813">
    <property type="protein sequence ID" value="CAL1356518.1"/>
    <property type="molecule type" value="Genomic_DNA"/>
</dbReference>
<dbReference type="Proteomes" id="UP001497516">
    <property type="component" value="Chromosome 1"/>
</dbReference>